<reference evidence="3 4" key="1">
    <citation type="journal article" date="2015" name="Genome Announc.">
        <title>Complete genome sequences for 35 biothreat assay-relevant bacillus species.</title>
        <authorList>
            <person name="Johnson S.L."/>
            <person name="Daligault H.E."/>
            <person name="Davenport K.W."/>
            <person name="Jaissle J."/>
            <person name="Frey K.G."/>
            <person name="Ladner J.T."/>
            <person name="Broomall S.M."/>
            <person name="Bishop-Lilly K.A."/>
            <person name="Bruce D.C."/>
            <person name="Gibbons H.S."/>
            <person name="Coyne S.R."/>
            <person name="Lo C.C."/>
            <person name="Meincke L."/>
            <person name="Munk A.C."/>
            <person name="Koroleva G.I."/>
            <person name="Rosenzweig C.N."/>
            <person name="Palacios G.F."/>
            <person name="Redden C.L."/>
            <person name="Minogue T.D."/>
            <person name="Chain P.S."/>
        </authorList>
    </citation>
    <scope>NUCLEOTIDE SEQUENCE [LARGE SCALE GENOMIC DNA]</scope>
    <source>
        <strain evidence="4">ATCC 14581 / DSM 32 / JCM 2506 / NBRC 15308 / NCIMB 9376 / NCTC 10342 / NRRL B-14308 / VKM B-512</strain>
    </source>
</reference>
<proteinExistence type="inferred from homology"/>
<dbReference type="AlphaFoldDB" id="A0A0B6AME6"/>
<gene>
    <name evidence="3" type="ORF">BG04_5162</name>
</gene>
<organism evidence="3 4">
    <name type="scientific">Priestia megaterium (strain ATCC 14581 / DSM 32 / CCUG 1817 / JCM 2506 / NBRC 15308 / NCIMB 9376 / NCTC 10342 / NRRL B-14308 / VKM B-512 / Ford 19)</name>
    <name type="common">Bacillus megaterium</name>
    <dbReference type="NCBI Taxonomy" id="1348623"/>
    <lineage>
        <taxon>Bacteria</taxon>
        <taxon>Bacillati</taxon>
        <taxon>Bacillota</taxon>
        <taxon>Bacilli</taxon>
        <taxon>Bacillales</taxon>
        <taxon>Bacillaceae</taxon>
        <taxon>Priestia</taxon>
    </lineage>
</organism>
<sequence>MAPNELQPLDVNEAEEVLETKPNEVKAKLREEPEVRRLAEQIDYKNQLALLEYGKETANEISSFSGKVLSTIKSSSMEESSQLLKQLGKIMDKFDAKDFVEDKGFFSKLFKRGQKIVDKLFQKYETMGSEIDKVYVEITKYETEMKHSTTTLEQLYEQNYQYYMELEKYIVAGEVKVEELKQELKVLEERASSGNQLAAMELQTLKNAVELMEQRLYDLEMAKQVSYQSAPQIRMLQRGNTKLIGKINSAFITTIPIFKNGLINAIAAKRQNLVAESMNELDKRTNELLIRNAENISQQSVKIAKMSGAPSVKVETMEQTWNIIMKGMQETKAIEEENKRLREEGLVRLEQFQENFKALEHKM</sequence>
<comment type="similarity">
    <text evidence="1">Belongs to the TelA family.</text>
</comment>
<dbReference type="PIRSF" id="PIRSF026508">
    <property type="entry name" value="TelA"/>
    <property type="match status" value="1"/>
</dbReference>
<dbReference type="KEGG" id="bmeg:BG04_5162"/>
<dbReference type="RefSeq" id="WP_034651392.1">
    <property type="nucleotide sequence ID" value="NZ_BCVB01000010.1"/>
</dbReference>
<evidence type="ECO:0000313" key="4">
    <source>
        <dbReference type="Proteomes" id="UP000031829"/>
    </source>
</evidence>
<protein>
    <submittedName>
        <fullName evidence="3">Toxic anion resistance family protein</fullName>
    </submittedName>
</protein>
<accession>A0A0B6AME6</accession>
<dbReference type="EMBL" id="CP009920">
    <property type="protein sequence ID" value="AJI20974.1"/>
    <property type="molecule type" value="Genomic_DNA"/>
</dbReference>
<dbReference type="HOGENOM" id="CLU_032111_2_1_9"/>
<name>A0A0B6AME6_PRIM2</name>
<dbReference type="PANTHER" id="PTHR38432:SF2">
    <property type="entry name" value="TELLURITE RESISTANCE PROTEIN"/>
    <property type="match status" value="1"/>
</dbReference>
<dbReference type="GeneID" id="93643122"/>
<dbReference type="Pfam" id="PF05816">
    <property type="entry name" value="TelA"/>
    <property type="match status" value="1"/>
</dbReference>
<keyword evidence="2" id="KW-0175">Coiled coil</keyword>
<dbReference type="PANTHER" id="PTHR38432">
    <property type="entry name" value="TELA-LIKE PROTEIN SAOUHSC_01408"/>
    <property type="match status" value="1"/>
</dbReference>
<evidence type="ECO:0000313" key="3">
    <source>
        <dbReference type="EMBL" id="AJI20974.1"/>
    </source>
</evidence>
<dbReference type="InterPro" id="IPR008863">
    <property type="entry name" value="Toxic_anion-R_TelA"/>
</dbReference>
<dbReference type="Proteomes" id="UP000031829">
    <property type="component" value="Chromosome"/>
</dbReference>
<feature type="coiled-coil region" evidence="2">
    <location>
        <begin position="138"/>
        <end position="222"/>
    </location>
</feature>
<evidence type="ECO:0000256" key="2">
    <source>
        <dbReference type="SAM" id="Coils"/>
    </source>
</evidence>
<evidence type="ECO:0000256" key="1">
    <source>
        <dbReference type="PIRNR" id="PIRNR026508"/>
    </source>
</evidence>